<comment type="caution">
    <text evidence="2">The sequence shown here is derived from an EMBL/GenBank/DDBJ whole genome shotgun (WGS) entry which is preliminary data.</text>
</comment>
<reference evidence="2 3" key="1">
    <citation type="submission" date="2021-06" db="EMBL/GenBank/DDBJ databases">
        <authorList>
            <person name="Palmer J.M."/>
        </authorList>
    </citation>
    <scope>NUCLEOTIDE SEQUENCE [LARGE SCALE GENOMIC DNA]</scope>
    <source>
        <strain evidence="2 3">MEX-2019</strain>
        <tissue evidence="2">Muscle</tissue>
    </source>
</reference>
<evidence type="ECO:0000256" key="1">
    <source>
        <dbReference type="SAM" id="SignalP"/>
    </source>
</evidence>
<sequence length="99" mass="10605">MQCRAIAIALWGLPRGVFGDLWKVPVLGQHWAGEDVGGTRGGQLDSWSPKDILTGALVPTPSCLTNATPHSSRVLLCGMMSLEGSAPLCYFWPIPAPQF</sequence>
<keyword evidence="1" id="KW-0732">Signal</keyword>
<proteinExistence type="predicted"/>
<dbReference type="AlphaFoldDB" id="A0AAV9R1T2"/>
<name>A0AAV9R1T2_9TELE</name>
<dbReference type="EMBL" id="JAHHUM010002599">
    <property type="protein sequence ID" value="KAK5602916.1"/>
    <property type="molecule type" value="Genomic_DNA"/>
</dbReference>
<protein>
    <recommendedName>
        <fullName evidence="4">Secreted protein</fullName>
    </recommendedName>
</protein>
<evidence type="ECO:0000313" key="3">
    <source>
        <dbReference type="Proteomes" id="UP001311232"/>
    </source>
</evidence>
<gene>
    <name evidence="2" type="ORF">CRENBAI_021570</name>
</gene>
<keyword evidence="3" id="KW-1185">Reference proteome</keyword>
<accession>A0AAV9R1T2</accession>
<organism evidence="2 3">
    <name type="scientific">Crenichthys baileyi</name>
    <name type="common">White River springfish</name>
    <dbReference type="NCBI Taxonomy" id="28760"/>
    <lineage>
        <taxon>Eukaryota</taxon>
        <taxon>Metazoa</taxon>
        <taxon>Chordata</taxon>
        <taxon>Craniata</taxon>
        <taxon>Vertebrata</taxon>
        <taxon>Euteleostomi</taxon>
        <taxon>Actinopterygii</taxon>
        <taxon>Neopterygii</taxon>
        <taxon>Teleostei</taxon>
        <taxon>Neoteleostei</taxon>
        <taxon>Acanthomorphata</taxon>
        <taxon>Ovalentaria</taxon>
        <taxon>Atherinomorphae</taxon>
        <taxon>Cyprinodontiformes</taxon>
        <taxon>Goodeidae</taxon>
        <taxon>Crenichthys</taxon>
    </lineage>
</organism>
<feature type="signal peptide" evidence="1">
    <location>
        <begin position="1"/>
        <end position="19"/>
    </location>
</feature>
<dbReference type="Proteomes" id="UP001311232">
    <property type="component" value="Unassembled WGS sequence"/>
</dbReference>
<evidence type="ECO:0008006" key="4">
    <source>
        <dbReference type="Google" id="ProtNLM"/>
    </source>
</evidence>
<feature type="chain" id="PRO_5043945256" description="Secreted protein" evidence="1">
    <location>
        <begin position="20"/>
        <end position="99"/>
    </location>
</feature>
<evidence type="ECO:0000313" key="2">
    <source>
        <dbReference type="EMBL" id="KAK5602916.1"/>
    </source>
</evidence>